<dbReference type="GO" id="GO:0016887">
    <property type="term" value="F:ATP hydrolysis activity"/>
    <property type="evidence" value="ECO:0007669"/>
    <property type="project" value="InterPro"/>
</dbReference>
<evidence type="ECO:0000259" key="5">
    <source>
        <dbReference type="PROSITE" id="PS50893"/>
    </source>
</evidence>
<dbReference type="PROSITE" id="PS00211">
    <property type="entry name" value="ABC_TRANSPORTER_1"/>
    <property type="match status" value="1"/>
</dbReference>
<evidence type="ECO:0000256" key="1">
    <source>
        <dbReference type="ARBA" id="ARBA00005417"/>
    </source>
</evidence>
<evidence type="ECO:0000313" key="8">
    <source>
        <dbReference type="EMBL" id="SDJ12442.1"/>
    </source>
</evidence>
<dbReference type="EMBL" id="SOEF01000014">
    <property type="protein sequence ID" value="TDX43725.1"/>
    <property type="molecule type" value="Genomic_DNA"/>
</dbReference>
<reference evidence="12 14" key="1">
    <citation type="submission" date="2016-10" db="EMBL/GenBank/DDBJ databases">
        <authorList>
            <person name="Varghese N."/>
            <person name="Submissions S."/>
        </authorList>
    </citation>
    <scope>NUCLEOTIDE SEQUENCE [LARGE SCALE GENOMIC DNA]</scope>
    <source>
        <strain evidence="6 17">WG10</strain>
        <strain evidence="7 14">WG2</strain>
        <strain evidence="9 12">WG5</strain>
    </source>
</reference>
<dbReference type="SUPFAM" id="SSF52540">
    <property type="entry name" value="P-loop containing nucleoside triphosphate hydrolases"/>
    <property type="match status" value="1"/>
</dbReference>
<dbReference type="EMBL" id="SOAA01000017">
    <property type="protein sequence ID" value="TDS29577.1"/>
    <property type="molecule type" value="Genomic_DNA"/>
</dbReference>
<dbReference type="GO" id="GO:0055085">
    <property type="term" value="P:transmembrane transport"/>
    <property type="evidence" value="ECO:0007669"/>
    <property type="project" value="UniProtKB-ARBA"/>
</dbReference>
<feature type="domain" description="ABC transporter" evidence="5">
    <location>
        <begin position="4"/>
        <end position="259"/>
    </location>
</feature>
<reference evidence="8 13" key="2">
    <citation type="submission" date="2016-10" db="EMBL/GenBank/DDBJ databases">
        <authorList>
            <person name="de Groot N.N."/>
        </authorList>
    </citation>
    <scope>NUCLEOTIDE SEQUENCE [LARGE SCALE GENOMIC DNA]</scope>
    <source>
        <strain evidence="8 13">WG7</strain>
    </source>
</reference>
<organism evidence="6 17">
    <name type="scientific">Halanaerobium congolense</name>
    <dbReference type="NCBI Taxonomy" id="54121"/>
    <lineage>
        <taxon>Bacteria</taxon>
        <taxon>Bacillati</taxon>
        <taxon>Bacillota</taxon>
        <taxon>Clostridia</taxon>
        <taxon>Halanaerobiales</taxon>
        <taxon>Halanaerobiaceae</taxon>
        <taxon>Halanaerobium</taxon>
    </lineage>
</organism>
<dbReference type="Proteomes" id="UP000199519">
    <property type="component" value="Unassembled WGS sequence"/>
</dbReference>
<evidence type="ECO:0000256" key="4">
    <source>
        <dbReference type="ARBA" id="ARBA00022840"/>
    </source>
</evidence>
<evidence type="ECO:0000313" key="6">
    <source>
        <dbReference type="EMBL" id="SDC71875.1"/>
    </source>
</evidence>
<name>A0A1G6NXI0_9FIRM</name>
<dbReference type="EMBL" id="FNBJ01000014">
    <property type="protein sequence ID" value="SDF50913.1"/>
    <property type="molecule type" value="Genomic_DNA"/>
</dbReference>
<dbReference type="FunFam" id="3.40.50.300:FF:000016">
    <property type="entry name" value="Oligopeptide ABC transporter ATP-binding component"/>
    <property type="match status" value="1"/>
</dbReference>
<dbReference type="CDD" id="cd03257">
    <property type="entry name" value="ABC_NikE_OppD_transporters"/>
    <property type="match status" value="1"/>
</dbReference>
<dbReference type="InterPro" id="IPR017871">
    <property type="entry name" value="ABC_transporter-like_CS"/>
</dbReference>
<dbReference type="Proteomes" id="UP000295758">
    <property type="component" value="Unassembled WGS sequence"/>
</dbReference>
<dbReference type="RefSeq" id="WP_089655699.1">
    <property type="nucleotide sequence ID" value="NZ_FMYT01000012.1"/>
</dbReference>
<dbReference type="EMBL" id="FOHG01000014">
    <property type="protein sequence ID" value="SES96531.1"/>
    <property type="molecule type" value="Genomic_DNA"/>
</dbReference>
<dbReference type="Proteomes" id="UP000198945">
    <property type="component" value="Unassembled WGS sequence"/>
</dbReference>
<dbReference type="PROSITE" id="PS50893">
    <property type="entry name" value="ABC_TRANSPORTER_2"/>
    <property type="match status" value="1"/>
</dbReference>
<keyword evidence="14" id="KW-1185">Reference proteome</keyword>
<reference evidence="11 15" key="4">
    <citation type="submission" date="2019-03" db="EMBL/GenBank/DDBJ databases">
        <title>Subsurface microbial communities from deep shales in Ohio and West Virginia, USA.</title>
        <authorList>
            <person name="Wrighton K."/>
        </authorList>
    </citation>
    <scope>NUCLEOTIDE SEQUENCE [LARGE SCALE GENOMIC DNA]</scope>
    <source>
        <strain evidence="11 15">DSMZ 11287</strain>
    </source>
</reference>
<dbReference type="Gene3D" id="3.40.50.300">
    <property type="entry name" value="P-loop containing nucleotide triphosphate hydrolases"/>
    <property type="match status" value="1"/>
</dbReference>
<reference evidence="10 16" key="3">
    <citation type="submission" date="2019-03" db="EMBL/GenBank/DDBJ databases">
        <title>Deep subsurface shale carbon reservoir microbial communities from Ohio and West Virginia, USA.</title>
        <authorList>
            <person name="Wrighton K."/>
        </authorList>
    </citation>
    <scope>NUCLEOTIDE SEQUENCE [LARGE SCALE GENOMIC DNA]</scope>
    <source>
        <strain evidence="10 16">UTICA-S4D12</strain>
    </source>
</reference>
<gene>
    <name evidence="10" type="ORF">BY453_11765</name>
    <name evidence="11" type="ORF">C7954_11419</name>
    <name evidence="6" type="ORF">SAMN04488597_11266</name>
    <name evidence="7" type="ORF">SAMN04488598_1143</name>
    <name evidence="9" type="ORF">SAMN04515652_1143</name>
    <name evidence="8" type="ORF">SAMN04515654_1294</name>
</gene>
<dbReference type="GeneID" id="57012666"/>
<evidence type="ECO:0000313" key="16">
    <source>
        <dbReference type="Proteomes" id="UP000295758"/>
    </source>
</evidence>
<keyword evidence="4 6" id="KW-0067">ATP-binding</keyword>
<dbReference type="InterPro" id="IPR013563">
    <property type="entry name" value="Oligopep_ABC_C"/>
</dbReference>
<dbReference type="Proteomes" id="UP000324896">
    <property type="component" value="Unassembled WGS sequence"/>
</dbReference>
<keyword evidence="3" id="KW-0547">Nucleotide-binding</keyword>
<evidence type="ECO:0000313" key="11">
    <source>
        <dbReference type="EMBL" id="TDX43725.1"/>
    </source>
</evidence>
<evidence type="ECO:0000313" key="10">
    <source>
        <dbReference type="EMBL" id="TDS29577.1"/>
    </source>
</evidence>
<dbReference type="EMBL" id="FMYT01000012">
    <property type="protein sequence ID" value="SDC71875.1"/>
    <property type="molecule type" value="Genomic_DNA"/>
</dbReference>
<dbReference type="NCBIfam" id="TIGR01727">
    <property type="entry name" value="oligo_HPY"/>
    <property type="match status" value="1"/>
</dbReference>
<comment type="similarity">
    <text evidence="1">Belongs to the ABC transporter superfamily.</text>
</comment>
<evidence type="ECO:0000313" key="12">
    <source>
        <dbReference type="Proteomes" id="UP000198612"/>
    </source>
</evidence>
<dbReference type="Proteomes" id="UP000198612">
    <property type="component" value="Unassembled WGS sequence"/>
</dbReference>
<evidence type="ECO:0000256" key="2">
    <source>
        <dbReference type="ARBA" id="ARBA00022448"/>
    </source>
</evidence>
<evidence type="ECO:0000313" key="9">
    <source>
        <dbReference type="EMBL" id="SES96531.1"/>
    </source>
</evidence>
<protein>
    <submittedName>
        <fullName evidence="6">Oligopeptide transport system ATP-binding protein</fullName>
    </submittedName>
</protein>
<evidence type="ECO:0000256" key="3">
    <source>
        <dbReference type="ARBA" id="ARBA00022741"/>
    </source>
</evidence>
<evidence type="ECO:0000313" key="13">
    <source>
        <dbReference type="Proteomes" id="UP000198945"/>
    </source>
</evidence>
<dbReference type="InterPro" id="IPR050319">
    <property type="entry name" value="ABC_transp_ATP-bind"/>
</dbReference>
<dbReference type="GO" id="GO:0005524">
    <property type="term" value="F:ATP binding"/>
    <property type="evidence" value="ECO:0007669"/>
    <property type="project" value="UniProtKB-KW"/>
</dbReference>
<dbReference type="InterPro" id="IPR003593">
    <property type="entry name" value="AAA+_ATPase"/>
</dbReference>
<dbReference type="EMBL" id="FNEH01000029">
    <property type="protein sequence ID" value="SDJ12442.1"/>
    <property type="molecule type" value="Genomic_DNA"/>
</dbReference>
<dbReference type="AlphaFoldDB" id="A0A1G6NXI0"/>
<sequence length="326" mass="37083">MALVEVKNLKKYFVNNDGLLYKLANKGPIKVKAVDDVSFKIEKEDTLAVVGESGCGKTTVARSVLRLIEPTAGEILYRGRSINNFDKQELKVFREDAQMILQDPRSSLNPRFIVEEIVSEPLYIHDQIKDDLNLLDRVWELLDLVGLSKRYSELFPHELSGGQARRVGIARALALQPEFIVCDEPTSGLDISIMSAVLNLMKKLQQEYQLTYLWISHNLHEVRYISNKVAVMYLGKIVEITDTDTIFNNSVHPYTEALFSSLRGINDDWNYKEREIIQGEVPSPINPPPGCSFHPRCKYSFDKCKKIEPELKAVEAGHLTACHLYN</sequence>
<dbReference type="Pfam" id="PF00005">
    <property type="entry name" value="ABC_tran"/>
    <property type="match status" value="1"/>
</dbReference>
<dbReference type="InterPro" id="IPR003439">
    <property type="entry name" value="ABC_transporter-like_ATP-bd"/>
</dbReference>
<dbReference type="InterPro" id="IPR027417">
    <property type="entry name" value="P-loop_NTPase"/>
</dbReference>
<dbReference type="PANTHER" id="PTHR43776:SF8">
    <property type="entry name" value="ABC TRANSPORTER, ATP-BINDING PROTEIN"/>
    <property type="match status" value="1"/>
</dbReference>
<keyword evidence="2" id="KW-0813">Transport</keyword>
<proteinExistence type="inferred from homology"/>
<dbReference type="GO" id="GO:0015833">
    <property type="term" value="P:peptide transport"/>
    <property type="evidence" value="ECO:0007669"/>
    <property type="project" value="InterPro"/>
</dbReference>
<evidence type="ECO:0000313" key="17">
    <source>
        <dbReference type="Proteomes" id="UP000324896"/>
    </source>
</evidence>
<dbReference type="Pfam" id="PF08352">
    <property type="entry name" value="oligo_HPY"/>
    <property type="match status" value="1"/>
</dbReference>
<evidence type="ECO:0000313" key="15">
    <source>
        <dbReference type="Proteomes" id="UP000295472"/>
    </source>
</evidence>
<dbReference type="PANTHER" id="PTHR43776">
    <property type="entry name" value="TRANSPORT ATP-BINDING PROTEIN"/>
    <property type="match status" value="1"/>
</dbReference>
<accession>A0A1G6NXI0</accession>
<dbReference type="Proteomes" id="UP000295472">
    <property type="component" value="Unassembled WGS sequence"/>
</dbReference>
<evidence type="ECO:0000313" key="7">
    <source>
        <dbReference type="EMBL" id="SDF50913.1"/>
    </source>
</evidence>
<evidence type="ECO:0000313" key="14">
    <source>
        <dbReference type="Proteomes" id="UP000199519"/>
    </source>
</evidence>
<dbReference type="SMART" id="SM00382">
    <property type="entry name" value="AAA"/>
    <property type="match status" value="1"/>
</dbReference>